<evidence type="ECO:0000313" key="9">
    <source>
        <dbReference type="Proteomes" id="UP000232883"/>
    </source>
</evidence>
<gene>
    <name evidence="8" type="ORF">CWM47_32340</name>
</gene>
<name>A0A2K8Z8C1_9BACT</name>
<evidence type="ECO:0000256" key="5">
    <source>
        <dbReference type="PROSITE-ProRule" id="PRU00169"/>
    </source>
</evidence>
<evidence type="ECO:0000313" key="8">
    <source>
        <dbReference type="EMBL" id="AUD06125.1"/>
    </source>
</evidence>
<dbReference type="PANTHER" id="PTHR43214:SF41">
    <property type="entry name" value="NITRATE_NITRITE RESPONSE REGULATOR PROTEIN NARP"/>
    <property type="match status" value="1"/>
</dbReference>
<dbReference type="SMART" id="SM00448">
    <property type="entry name" value="REC"/>
    <property type="match status" value="1"/>
</dbReference>
<dbReference type="AlphaFoldDB" id="A0A2K8Z8C1"/>
<protein>
    <submittedName>
        <fullName evidence="8">DNA-binding response regulator</fullName>
    </submittedName>
</protein>
<reference evidence="8 9" key="1">
    <citation type="submission" date="2017-11" db="EMBL/GenBank/DDBJ databases">
        <title>Taxonomic description and genome sequences of Spirosoma HA7 sp. nov., isolated from pollen microhabitat of Corylus avellana.</title>
        <authorList>
            <person name="Ambika Manirajan B."/>
            <person name="Suarez C."/>
            <person name="Ratering S."/>
            <person name="Geissler-Plaum R."/>
            <person name="Cardinale M."/>
            <person name="Sylvia S."/>
        </authorList>
    </citation>
    <scope>NUCLEOTIDE SEQUENCE [LARGE SCALE GENOMIC DNA]</scope>
    <source>
        <strain evidence="8 9">HA7</strain>
    </source>
</reference>
<keyword evidence="9" id="KW-1185">Reference proteome</keyword>
<keyword evidence="1 5" id="KW-0597">Phosphoprotein</keyword>
<dbReference type="RefSeq" id="WP_100992675.1">
    <property type="nucleotide sequence ID" value="NZ_CP025096.1"/>
</dbReference>
<evidence type="ECO:0000256" key="4">
    <source>
        <dbReference type="ARBA" id="ARBA00023163"/>
    </source>
</evidence>
<evidence type="ECO:0000259" key="6">
    <source>
        <dbReference type="PROSITE" id="PS50043"/>
    </source>
</evidence>
<feature type="domain" description="HTH luxR-type" evidence="6">
    <location>
        <begin position="149"/>
        <end position="214"/>
    </location>
</feature>
<dbReference type="InterPro" id="IPR039420">
    <property type="entry name" value="WalR-like"/>
</dbReference>
<dbReference type="GO" id="GO:0000160">
    <property type="term" value="P:phosphorelay signal transduction system"/>
    <property type="evidence" value="ECO:0007669"/>
    <property type="project" value="InterPro"/>
</dbReference>
<dbReference type="PANTHER" id="PTHR43214">
    <property type="entry name" value="TWO-COMPONENT RESPONSE REGULATOR"/>
    <property type="match status" value="1"/>
</dbReference>
<evidence type="ECO:0000259" key="7">
    <source>
        <dbReference type="PROSITE" id="PS50110"/>
    </source>
</evidence>
<dbReference type="GO" id="GO:0006355">
    <property type="term" value="P:regulation of DNA-templated transcription"/>
    <property type="evidence" value="ECO:0007669"/>
    <property type="project" value="InterPro"/>
</dbReference>
<dbReference type="CDD" id="cd17535">
    <property type="entry name" value="REC_NarL-like"/>
    <property type="match status" value="1"/>
</dbReference>
<dbReference type="SMART" id="SM00421">
    <property type="entry name" value="HTH_LUXR"/>
    <property type="match status" value="1"/>
</dbReference>
<dbReference type="Pfam" id="PF00072">
    <property type="entry name" value="Response_reg"/>
    <property type="match status" value="1"/>
</dbReference>
<dbReference type="Pfam" id="PF00196">
    <property type="entry name" value="GerE"/>
    <property type="match status" value="1"/>
</dbReference>
<dbReference type="GO" id="GO:0003677">
    <property type="term" value="F:DNA binding"/>
    <property type="evidence" value="ECO:0007669"/>
    <property type="project" value="UniProtKB-KW"/>
</dbReference>
<dbReference type="InterPro" id="IPR058245">
    <property type="entry name" value="NreC/VraR/RcsB-like_REC"/>
</dbReference>
<dbReference type="InterPro" id="IPR011006">
    <property type="entry name" value="CheY-like_superfamily"/>
</dbReference>
<keyword evidence="4" id="KW-0804">Transcription</keyword>
<dbReference type="PROSITE" id="PS50043">
    <property type="entry name" value="HTH_LUXR_2"/>
    <property type="match status" value="1"/>
</dbReference>
<keyword evidence="3 8" id="KW-0238">DNA-binding</keyword>
<dbReference type="InterPro" id="IPR000792">
    <property type="entry name" value="Tscrpt_reg_LuxR_C"/>
</dbReference>
<feature type="domain" description="Response regulatory" evidence="7">
    <location>
        <begin position="5"/>
        <end position="121"/>
    </location>
</feature>
<sequence length="218" mass="24520">MEMIRVLLADDHDLLLESLALLLSQIEQVAIVGTVSDGKQALQFLEQYEVDIVLADLNMPVLNGLGLVSEIRQHHPKVRVILLTMVEEAAQIREAIQIGVDGYLLKKSNRVEVERAIRAVAEGQTYFSVAITRQLAQLPNEKSTTGHLETNQIETLTHREREILVLIIQDLTNQQIAEQLFISPLTVETHRRNLFRKLNVSSALGLMRYALRNGIAIS</sequence>
<dbReference type="InterPro" id="IPR016032">
    <property type="entry name" value="Sig_transdc_resp-reg_C-effctor"/>
</dbReference>
<dbReference type="SUPFAM" id="SSF52172">
    <property type="entry name" value="CheY-like"/>
    <property type="match status" value="1"/>
</dbReference>
<dbReference type="Gene3D" id="3.40.50.2300">
    <property type="match status" value="1"/>
</dbReference>
<evidence type="ECO:0000256" key="3">
    <source>
        <dbReference type="ARBA" id="ARBA00023125"/>
    </source>
</evidence>
<accession>A0A2K8Z8C1</accession>
<dbReference type="PROSITE" id="PS00622">
    <property type="entry name" value="HTH_LUXR_1"/>
    <property type="match status" value="1"/>
</dbReference>
<dbReference type="Proteomes" id="UP000232883">
    <property type="component" value="Chromosome"/>
</dbReference>
<dbReference type="Gene3D" id="1.10.10.10">
    <property type="entry name" value="Winged helix-like DNA-binding domain superfamily/Winged helix DNA-binding domain"/>
    <property type="match status" value="1"/>
</dbReference>
<dbReference type="CDD" id="cd06170">
    <property type="entry name" value="LuxR_C_like"/>
    <property type="match status" value="1"/>
</dbReference>
<dbReference type="SUPFAM" id="SSF46894">
    <property type="entry name" value="C-terminal effector domain of the bipartite response regulators"/>
    <property type="match status" value="1"/>
</dbReference>
<dbReference type="KEGG" id="spir:CWM47_32340"/>
<evidence type="ECO:0000256" key="1">
    <source>
        <dbReference type="ARBA" id="ARBA00022553"/>
    </source>
</evidence>
<keyword evidence="2" id="KW-0805">Transcription regulation</keyword>
<proteinExistence type="predicted"/>
<dbReference type="OrthoDB" id="9797341at2"/>
<dbReference type="PRINTS" id="PR00038">
    <property type="entry name" value="HTHLUXR"/>
</dbReference>
<dbReference type="InterPro" id="IPR036388">
    <property type="entry name" value="WH-like_DNA-bd_sf"/>
</dbReference>
<evidence type="ECO:0000256" key="2">
    <source>
        <dbReference type="ARBA" id="ARBA00023015"/>
    </source>
</evidence>
<dbReference type="PROSITE" id="PS50110">
    <property type="entry name" value="RESPONSE_REGULATORY"/>
    <property type="match status" value="1"/>
</dbReference>
<dbReference type="InterPro" id="IPR001789">
    <property type="entry name" value="Sig_transdc_resp-reg_receiver"/>
</dbReference>
<dbReference type="EMBL" id="CP025096">
    <property type="protein sequence ID" value="AUD06125.1"/>
    <property type="molecule type" value="Genomic_DNA"/>
</dbReference>
<feature type="modified residue" description="4-aspartylphosphate" evidence="5">
    <location>
        <position position="56"/>
    </location>
</feature>
<organism evidence="8 9">
    <name type="scientific">Spirosoma pollinicola</name>
    <dbReference type="NCBI Taxonomy" id="2057025"/>
    <lineage>
        <taxon>Bacteria</taxon>
        <taxon>Pseudomonadati</taxon>
        <taxon>Bacteroidota</taxon>
        <taxon>Cytophagia</taxon>
        <taxon>Cytophagales</taxon>
        <taxon>Cytophagaceae</taxon>
        <taxon>Spirosoma</taxon>
    </lineage>
</organism>